<name>A0A8S1TNK7_PAROT</name>
<dbReference type="AlphaFoldDB" id="A0A8S1TNK7"/>
<accession>A0A8S1TNK7</accession>
<comment type="caution">
    <text evidence="1">The sequence shown here is derived from an EMBL/GenBank/DDBJ whole genome shotgun (WGS) entry which is preliminary data.</text>
</comment>
<proteinExistence type="predicted"/>
<protein>
    <submittedName>
        <fullName evidence="1">Uncharacterized protein</fullName>
    </submittedName>
</protein>
<keyword evidence="2" id="KW-1185">Reference proteome</keyword>
<evidence type="ECO:0000313" key="1">
    <source>
        <dbReference type="EMBL" id="CAD8153354.1"/>
    </source>
</evidence>
<reference evidence="1" key="1">
    <citation type="submission" date="2021-01" db="EMBL/GenBank/DDBJ databases">
        <authorList>
            <consortium name="Genoscope - CEA"/>
            <person name="William W."/>
        </authorList>
    </citation>
    <scope>NUCLEOTIDE SEQUENCE</scope>
</reference>
<organism evidence="1 2">
    <name type="scientific">Paramecium octaurelia</name>
    <dbReference type="NCBI Taxonomy" id="43137"/>
    <lineage>
        <taxon>Eukaryota</taxon>
        <taxon>Sar</taxon>
        <taxon>Alveolata</taxon>
        <taxon>Ciliophora</taxon>
        <taxon>Intramacronucleata</taxon>
        <taxon>Oligohymenophorea</taxon>
        <taxon>Peniculida</taxon>
        <taxon>Parameciidae</taxon>
        <taxon>Paramecium</taxon>
    </lineage>
</organism>
<dbReference type="EMBL" id="CAJJDP010000027">
    <property type="protein sequence ID" value="CAD8153354.1"/>
    <property type="molecule type" value="Genomic_DNA"/>
</dbReference>
<gene>
    <name evidence="1" type="ORF">POCTA_138.1.T0270344</name>
</gene>
<sequence>MIRQFQRICGVVENKDIRQSKQNKEALYQIQQQQNINKQAHLVDVQNMDLFKTWNFQTQRIIIISQNKHSQKFTNI</sequence>
<dbReference type="Proteomes" id="UP000683925">
    <property type="component" value="Unassembled WGS sequence"/>
</dbReference>
<evidence type="ECO:0000313" key="2">
    <source>
        <dbReference type="Proteomes" id="UP000683925"/>
    </source>
</evidence>